<keyword evidence="1" id="KW-0812">Transmembrane</keyword>
<feature type="transmembrane region" description="Helical" evidence="1">
    <location>
        <begin position="425"/>
        <end position="444"/>
    </location>
</feature>
<sequence length="511" mass="54891">MKELLKQKISESISSVLPITLIVLILSFTNLAPMPAGMLILFLLGSVMLIVGMGFFSLGTDLSMMPMGTEVGRSISASKKMIIIVFLCFLIGFAVTVAEPDLQVLAKQFTAVPDLTIILTVAAGVGLFLIIAALREFWGIRLQSTLIVLYAIVFLISFFVKPEFLPVAFDSGGVTTGPITVPFIIALGIGIAANQKNAAEDNNFGLVAICSVGPIITMLLMGIVLHSTEVTPPDFAIPEITDSQQVGKAFAAGFPTYIKEVAFGLSPILLFFIVFQFITRTFHKKGLIKVISGTIYTYIGLVLFLTGVNIGFMPVGNYIGKMLAGLEFNWILIPLGMLMGYFIVVAEPAVHVLNKQVEEITNGAVPAKAMLLSLSVGVAFSVGISMLRVLTGISIYWFIIPGYILALVLSFFVPKVFTAIAFDSGGVASGPMTATFLLPFAMGVCEKVQGNILTDAFGIVAMVAMTPLITIQALGFLYNRKVKTATDIKPNEIEFITDEIIDYTIDEEAGA</sequence>
<evidence type="ECO:0000313" key="3">
    <source>
        <dbReference type="Proteomes" id="UP000611762"/>
    </source>
</evidence>
<feature type="transmembrane region" description="Helical" evidence="1">
    <location>
        <begin position="81"/>
        <end position="98"/>
    </location>
</feature>
<dbReference type="RefSeq" id="WP_249311691.1">
    <property type="nucleotide sequence ID" value="NZ_JACRSU010000002.1"/>
</dbReference>
<name>A0A926DLJ2_9FIRM</name>
<reference evidence="2" key="1">
    <citation type="submission" date="2020-08" db="EMBL/GenBank/DDBJ databases">
        <title>Genome public.</title>
        <authorList>
            <person name="Liu C."/>
            <person name="Sun Q."/>
        </authorList>
    </citation>
    <scope>NUCLEOTIDE SEQUENCE</scope>
    <source>
        <strain evidence="2">H8</strain>
    </source>
</reference>
<feature type="transmembrane region" description="Helical" evidence="1">
    <location>
        <begin position="38"/>
        <end position="60"/>
    </location>
</feature>
<feature type="transmembrane region" description="Helical" evidence="1">
    <location>
        <begin position="330"/>
        <end position="353"/>
    </location>
</feature>
<feature type="transmembrane region" description="Helical" evidence="1">
    <location>
        <begin position="456"/>
        <end position="478"/>
    </location>
</feature>
<keyword evidence="1" id="KW-0472">Membrane</keyword>
<dbReference type="EMBL" id="JACRSU010000002">
    <property type="protein sequence ID" value="MBC8540511.1"/>
    <property type="molecule type" value="Genomic_DNA"/>
</dbReference>
<proteinExistence type="predicted"/>
<feature type="transmembrane region" description="Helical" evidence="1">
    <location>
        <begin position="172"/>
        <end position="192"/>
    </location>
</feature>
<dbReference type="Pfam" id="PF07556">
    <property type="entry name" value="DUF1538"/>
    <property type="match status" value="2"/>
</dbReference>
<evidence type="ECO:0000256" key="1">
    <source>
        <dbReference type="SAM" id="Phobius"/>
    </source>
</evidence>
<feature type="transmembrane region" description="Helical" evidence="1">
    <location>
        <begin position="393"/>
        <end position="413"/>
    </location>
</feature>
<dbReference type="InterPro" id="IPR011435">
    <property type="entry name" value="UmpAB"/>
</dbReference>
<keyword evidence="1" id="KW-1133">Transmembrane helix</keyword>
<feature type="transmembrane region" description="Helical" evidence="1">
    <location>
        <begin position="140"/>
        <end position="160"/>
    </location>
</feature>
<feature type="transmembrane region" description="Helical" evidence="1">
    <location>
        <begin position="290"/>
        <end position="310"/>
    </location>
</feature>
<keyword evidence="3" id="KW-1185">Reference proteome</keyword>
<organism evidence="2 3">
    <name type="scientific">Congzhengia minquanensis</name>
    <dbReference type="NCBI Taxonomy" id="2763657"/>
    <lineage>
        <taxon>Bacteria</taxon>
        <taxon>Bacillati</taxon>
        <taxon>Bacillota</taxon>
        <taxon>Clostridia</taxon>
        <taxon>Eubacteriales</taxon>
        <taxon>Oscillospiraceae</taxon>
        <taxon>Congzhengia</taxon>
    </lineage>
</organism>
<feature type="transmembrane region" description="Helical" evidence="1">
    <location>
        <begin position="110"/>
        <end position="133"/>
    </location>
</feature>
<dbReference type="AlphaFoldDB" id="A0A926DLJ2"/>
<feature type="transmembrane region" description="Helical" evidence="1">
    <location>
        <begin position="365"/>
        <end position="387"/>
    </location>
</feature>
<feature type="transmembrane region" description="Helical" evidence="1">
    <location>
        <begin position="12"/>
        <end position="32"/>
    </location>
</feature>
<evidence type="ECO:0000313" key="2">
    <source>
        <dbReference type="EMBL" id="MBC8540511.1"/>
    </source>
</evidence>
<feature type="transmembrane region" description="Helical" evidence="1">
    <location>
        <begin position="261"/>
        <end position="278"/>
    </location>
</feature>
<accession>A0A926DLJ2</accession>
<comment type="caution">
    <text evidence="2">The sequence shown here is derived from an EMBL/GenBank/DDBJ whole genome shotgun (WGS) entry which is preliminary data.</text>
</comment>
<protein>
    <submittedName>
        <fullName evidence="2">DUF1538 domain-containing protein</fullName>
    </submittedName>
</protein>
<gene>
    <name evidence="2" type="ORF">H8698_05925</name>
</gene>
<dbReference type="Proteomes" id="UP000611762">
    <property type="component" value="Unassembled WGS sequence"/>
</dbReference>
<feature type="transmembrane region" description="Helical" evidence="1">
    <location>
        <begin position="204"/>
        <end position="225"/>
    </location>
</feature>